<dbReference type="RefSeq" id="WP_284365930.1">
    <property type="nucleotide sequence ID" value="NZ_BSNI01000002.1"/>
</dbReference>
<gene>
    <name evidence="2" type="ORF">GCM10007879_30900</name>
</gene>
<name>A0ABQ5UUM4_9HYPH</name>
<evidence type="ECO:0000313" key="3">
    <source>
        <dbReference type="Proteomes" id="UP001161405"/>
    </source>
</evidence>
<dbReference type="Pfam" id="PF10135">
    <property type="entry name" value="Rod-binding"/>
    <property type="match status" value="1"/>
</dbReference>
<dbReference type="EMBL" id="BSNI01000002">
    <property type="protein sequence ID" value="GLQ18841.1"/>
    <property type="molecule type" value="Genomic_DNA"/>
</dbReference>
<protein>
    <recommendedName>
        <fullName evidence="1">Flagellar protein FlgJ N-terminal domain-containing protein</fullName>
    </recommendedName>
</protein>
<feature type="domain" description="Flagellar protein FlgJ N-terminal" evidence="1">
    <location>
        <begin position="46"/>
        <end position="88"/>
    </location>
</feature>
<evidence type="ECO:0000313" key="2">
    <source>
        <dbReference type="EMBL" id="GLQ18841.1"/>
    </source>
</evidence>
<dbReference type="InterPro" id="IPR019301">
    <property type="entry name" value="Flagellar_prot_FlgJ_N"/>
</dbReference>
<keyword evidence="3" id="KW-1185">Reference proteome</keyword>
<accession>A0ABQ5UUM4</accession>
<organism evidence="2 3">
    <name type="scientific">Maritalea porphyrae</name>
    <dbReference type="NCBI Taxonomy" id="880732"/>
    <lineage>
        <taxon>Bacteria</taxon>
        <taxon>Pseudomonadati</taxon>
        <taxon>Pseudomonadota</taxon>
        <taxon>Alphaproteobacteria</taxon>
        <taxon>Hyphomicrobiales</taxon>
        <taxon>Devosiaceae</taxon>
        <taxon>Maritalea</taxon>
    </lineage>
</organism>
<proteinExistence type="predicted"/>
<reference evidence="2" key="2">
    <citation type="submission" date="2023-01" db="EMBL/GenBank/DDBJ databases">
        <title>Draft genome sequence of Maritalea porphyrae strain NBRC 107169.</title>
        <authorList>
            <person name="Sun Q."/>
            <person name="Mori K."/>
        </authorList>
    </citation>
    <scope>NUCLEOTIDE SEQUENCE</scope>
    <source>
        <strain evidence="2">NBRC 107169</strain>
    </source>
</reference>
<dbReference type="Proteomes" id="UP001161405">
    <property type="component" value="Unassembled WGS sequence"/>
</dbReference>
<reference evidence="2" key="1">
    <citation type="journal article" date="2014" name="Int. J. Syst. Evol. Microbiol.">
        <title>Complete genome of a new Firmicutes species belonging to the dominant human colonic microbiota ('Ruminococcus bicirculans') reveals two chromosomes and a selective capacity to utilize plant glucans.</title>
        <authorList>
            <consortium name="NISC Comparative Sequencing Program"/>
            <person name="Wegmann U."/>
            <person name="Louis P."/>
            <person name="Goesmann A."/>
            <person name="Henrissat B."/>
            <person name="Duncan S.H."/>
            <person name="Flint H.J."/>
        </authorList>
    </citation>
    <scope>NUCLEOTIDE SEQUENCE</scope>
    <source>
        <strain evidence="2">NBRC 107169</strain>
    </source>
</reference>
<evidence type="ECO:0000259" key="1">
    <source>
        <dbReference type="Pfam" id="PF10135"/>
    </source>
</evidence>
<sequence>MAYSTIHIPVERPAHMPEQTFNQLKSKAVELEGVFLNTLLSQVASSVDTEGPFGGGYGEETWRGMQASEFANNIARAGGIGLSDSILRDLIDTQAAVSQQYATPPAGAYQK</sequence>
<comment type="caution">
    <text evidence="2">The sequence shown here is derived from an EMBL/GenBank/DDBJ whole genome shotgun (WGS) entry which is preliminary data.</text>
</comment>